<dbReference type="SUPFAM" id="SSF56784">
    <property type="entry name" value="HAD-like"/>
    <property type="match status" value="1"/>
</dbReference>
<organism evidence="1 2">
    <name type="scientific">Flavobacterium magnum</name>
    <dbReference type="NCBI Taxonomy" id="2162713"/>
    <lineage>
        <taxon>Bacteria</taxon>
        <taxon>Pseudomonadati</taxon>
        <taxon>Bacteroidota</taxon>
        <taxon>Flavobacteriia</taxon>
        <taxon>Flavobacteriales</taxon>
        <taxon>Flavobacteriaceae</taxon>
        <taxon>Flavobacterium</taxon>
    </lineage>
</organism>
<dbReference type="Gene3D" id="3.40.50.1000">
    <property type="entry name" value="HAD superfamily/HAD-like"/>
    <property type="match status" value="1"/>
</dbReference>
<dbReference type="Proteomes" id="UP000244193">
    <property type="component" value="Chromosome"/>
</dbReference>
<evidence type="ECO:0000313" key="1">
    <source>
        <dbReference type="EMBL" id="AWA31081.1"/>
    </source>
</evidence>
<evidence type="ECO:0000313" key="2">
    <source>
        <dbReference type="Proteomes" id="UP000244193"/>
    </source>
</evidence>
<protein>
    <recommendedName>
        <fullName evidence="3">Phosphoribosyltransferase domain-containing protein</fullName>
    </recommendedName>
</protein>
<dbReference type="AlphaFoldDB" id="A0A2S0RIX7"/>
<dbReference type="RefSeq" id="WP_108372725.1">
    <property type="nucleotide sequence ID" value="NZ_CP028811.1"/>
</dbReference>
<dbReference type="InterPro" id="IPR029057">
    <property type="entry name" value="PRTase-like"/>
</dbReference>
<accession>A0A2S0RIX7</accession>
<dbReference type="CDD" id="cd06223">
    <property type="entry name" value="PRTases_typeI"/>
    <property type="match status" value="1"/>
</dbReference>
<dbReference type="InterPro" id="IPR000836">
    <property type="entry name" value="PRTase_dom"/>
</dbReference>
<dbReference type="InterPro" id="IPR036412">
    <property type="entry name" value="HAD-like_sf"/>
</dbReference>
<dbReference type="KEGG" id="fmg:HYN48_13845"/>
<dbReference type="InterPro" id="IPR023214">
    <property type="entry name" value="HAD_sf"/>
</dbReference>
<dbReference type="Gene3D" id="3.40.50.2020">
    <property type="match status" value="1"/>
</dbReference>
<dbReference type="EMBL" id="CP028811">
    <property type="protein sequence ID" value="AWA31081.1"/>
    <property type="molecule type" value="Genomic_DNA"/>
</dbReference>
<reference evidence="1 2" key="1">
    <citation type="submission" date="2018-04" db="EMBL/GenBank/DDBJ databases">
        <title>Genome sequencing of Flavobacterium sp. HYN0048.</title>
        <authorList>
            <person name="Yi H."/>
            <person name="Baek C."/>
        </authorList>
    </citation>
    <scope>NUCLEOTIDE SEQUENCE [LARGE SCALE GENOMIC DNA]</scope>
    <source>
        <strain evidence="1 2">HYN0048</strain>
    </source>
</reference>
<proteinExistence type="predicted"/>
<sequence length="421" mass="48142">MILLLDLDGTLTDTAHEKFKPLKDGLEETDVNQIPIISGAKEFVRELIEQGHNPIIISDSHPKYVNKIAENIFNIPALSLSQKPNPSKTLIYLQDTVPEWNIDNTIVVGDTWLDIELGRVLNLKTILTSFYKATSVENRDGIGQDWKHLKSGSTYYASTFNDIIEIIKNPLQNLLAVEAIFQNFNSSKAVKFKTTKYADRFIAYRALGRQQNGECDKYAVTDKYFEFHRPDRSRETLLKLANASSNFISHVQESMPSIIWDYFTYVSDKTTTQPPNKLYELFELVQTNVDKLKLINWKDEVEGSIRNQQDYQRRKEFVDNYIFLNDSIDLKDKNVIIIDDQFTTGGTAYSICGKFIQKGAKNILFITLFYLTSNVHSEKICPKCGTKLQVKINRTKGTKFLSCTPKQYGGIGCGDYIFNII</sequence>
<dbReference type="SUPFAM" id="SSF53271">
    <property type="entry name" value="PRTase-like"/>
    <property type="match status" value="1"/>
</dbReference>
<evidence type="ECO:0008006" key="3">
    <source>
        <dbReference type="Google" id="ProtNLM"/>
    </source>
</evidence>
<keyword evidence="2" id="KW-1185">Reference proteome</keyword>
<gene>
    <name evidence="1" type="ORF">HYN48_13845</name>
</gene>
<name>A0A2S0RIX7_9FLAO</name>
<dbReference type="OrthoDB" id="1315649at2"/>
<dbReference type="CDD" id="cd01427">
    <property type="entry name" value="HAD_like"/>
    <property type="match status" value="1"/>
</dbReference>